<dbReference type="GO" id="GO:0008998">
    <property type="term" value="F:ribonucleoside-triphosphate reductase (thioredoxin) activity"/>
    <property type="evidence" value="ECO:0007669"/>
    <property type="project" value="InterPro"/>
</dbReference>
<dbReference type="GO" id="GO:0004748">
    <property type="term" value="F:ribonucleoside-diphosphate reductase activity, thioredoxin disulfide as acceptor"/>
    <property type="evidence" value="ECO:0007669"/>
    <property type="project" value="TreeGrafter"/>
</dbReference>
<accession>A0A0H3XHI9</accession>
<dbReference type="NCBIfam" id="TIGR02487">
    <property type="entry name" value="NrdD"/>
    <property type="match status" value="1"/>
</dbReference>
<keyword evidence="2" id="KW-1185">Reference proteome</keyword>
<evidence type="ECO:0000313" key="1">
    <source>
        <dbReference type="EMBL" id="AKM53755.1"/>
    </source>
</evidence>
<gene>
    <name evidence="1" type="primary">nrdD</name>
    <name evidence="1" type="ORF">SERIO_v1c01620</name>
</gene>
<reference evidence="1 2" key="1">
    <citation type="journal article" date="2015" name="Genome Biol. Evol.">
        <title>Found and Lost: The Fates of Horizontally Acquired Genes in Arthropod-Symbiotic Spiroplasma.</title>
        <authorList>
            <person name="Lo W.S."/>
            <person name="Gasparich G.E."/>
            <person name="Kuo C.H."/>
        </authorList>
    </citation>
    <scope>NUCLEOTIDE SEQUENCE [LARGE SCALE GENOMIC DNA]</scope>
    <source>
        <strain evidence="2">TDA-040725-5</strain>
    </source>
</reference>
<dbReference type="Proteomes" id="UP000035661">
    <property type="component" value="Chromosome"/>
</dbReference>
<dbReference type="PANTHER" id="PTHR21075">
    <property type="entry name" value="ANAEROBIC RIBONUCLEOSIDE-TRIPHOSPHATE REDUCTASE"/>
    <property type="match status" value="1"/>
</dbReference>
<protein>
    <submittedName>
        <fullName evidence="1">Anaerobic ribonucleoside-triphosphate reductase</fullName>
    </submittedName>
</protein>
<dbReference type="Pfam" id="PF13597">
    <property type="entry name" value="NRDD"/>
    <property type="match status" value="1"/>
</dbReference>
<dbReference type="NCBIfam" id="NF005497">
    <property type="entry name" value="PRK07111.1"/>
    <property type="match status" value="1"/>
</dbReference>
<dbReference type="SUPFAM" id="SSF51998">
    <property type="entry name" value="PFL-like glycyl radical enzymes"/>
    <property type="match status" value="1"/>
</dbReference>
<dbReference type="PANTHER" id="PTHR21075:SF0">
    <property type="entry name" value="ANAEROBIC RIBONUCLEOSIDE-TRIPHOSPHATE REDUCTASE"/>
    <property type="match status" value="1"/>
</dbReference>
<dbReference type="GO" id="GO:0009265">
    <property type="term" value="P:2'-deoxyribonucleotide biosynthetic process"/>
    <property type="evidence" value="ECO:0007669"/>
    <property type="project" value="TreeGrafter"/>
</dbReference>
<dbReference type="KEGG" id="seri:SERIO_v1c01620"/>
<dbReference type="GO" id="GO:0031250">
    <property type="term" value="C:anaerobic ribonucleoside-triphosphate reductase complex"/>
    <property type="evidence" value="ECO:0007669"/>
    <property type="project" value="TreeGrafter"/>
</dbReference>
<organism evidence="1 2">
    <name type="scientific">Spiroplasma eriocheiris</name>
    <dbReference type="NCBI Taxonomy" id="315358"/>
    <lineage>
        <taxon>Bacteria</taxon>
        <taxon>Bacillati</taxon>
        <taxon>Mycoplasmatota</taxon>
        <taxon>Mollicutes</taxon>
        <taxon>Entomoplasmatales</taxon>
        <taxon>Spiroplasmataceae</taxon>
        <taxon>Spiroplasma</taxon>
    </lineage>
</organism>
<proteinExistence type="predicted"/>
<evidence type="ECO:0000313" key="2">
    <source>
        <dbReference type="Proteomes" id="UP000035661"/>
    </source>
</evidence>
<sequence>MKLNDKKFLYNKETDGGTNSTISSIISNSFAIFTKENPLKSYDIDALKEEIMKIVNVEKNDSTYENANMSADTPAGQMMNMAATTAKEYALRFLLSKEYRDAHQNGDIHIHDLDYYPSKTTTCVQYDLKDIFANGFWTKNGMVREPQTIQSYATLAAIVFQSHQNEQHGGQAIPAFDYFLAPGVLKSFRKNLVKQLEFILKLNNLKSQTNWQALIQTKINTIDLQLNKEAQLEISKLLNLNINQVKIAFEEAYLTTEKETFQAMEGFIHNLNTMHSRGGNQVVFSSINYGTDTSPEGRMVMRQILLATQKGLGKNETPIFPIQIFKVKAGISYSEEDFNLAINNWKQAEKGLLNYKTKNFDLLILACQTNSTRLFPNFVFLDTPFNKHENWNPADPNNYLNEVATMGCRTRTFENVNGYKTPVGRGNISFTTMNLPRLAIEAVKEVKEENLSYDDFLKKVSALFLEKVRTMSILIAKQLKERFDYQKTALLKQFPFMVKNNVWKHHKDISKDEYVGNMINQGSLTIGFIGGHNAMKMIFGKGHGESDAAYDLLYQAVLTMNEIANQYKQKYNLNYSVIATPAEGLSGRFTRMDVKKYGVIPGVNDSNYYVNSFHVDVKQDISIFEKIKKEAPFHAITLGGHISYVELDGAMKYNIPVILKIVKCMFDNNIGYGSINHPVDVCLECQFSGIIPHACDKCQSNNIRRIRRITGYLTGDLNSWNSAKRSEEHDRVKHGINEDK</sequence>
<reference evidence="2" key="2">
    <citation type="submission" date="2015-06" db="EMBL/GenBank/DDBJ databases">
        <title>Complete genome sequence of Spiroplasma eriocheiris TDA-040725-5 (DSM 21848).</title>
        <authorList>
            <person name="Lo W.-S."/>
            <person name="Kuo C.-H."/>
        </authorList>
    </citation>
    <scope>NUCLEOTIDE SEQUENCE [LARGE SCALE GENOMIC DNA]</scope>
    <source>
        <strain evidence="2">TDA-040725-5</strain>
    </source>
</reference>
<dbReference type="RefSeq" id="WP_053040798.1">
    <property type="nucleotide sequence ID" value="NZ_CP011856.1"/>
</dbReference>
<dbReference type="Gene3D" id="3.20.70.20">
    <property type="match status" value="1"/>
</dbReference>
<dbReference type="STRING" id="315358.SERIO_v1c01620"/>
<name>A0A0H3XHI9_9MOLU</name>
<dbReference type="PATRIC" id="fig|743698.3.peg.164"/>
<dbReference type="InterPro" id="IPR012833">
    <property type="entry name" value="NrdD"/>
</dbReference>
<dbReference type="AlphaFoldDB" id="A0A0H3XHI9"/>
<dbReference type="GO" id="GO:0006260">
    <property type="term" value="P:DNA replication"/>
    <property type="evidence" value="ECO:0007669"/>
    <property type="project" value="InterPro"/>
</dbReference>
<dbReference type="EMBL" id="CP011856">
    <property type="protein sequence ID" value="AKM53755.1"/>
    <property type="molecule type" value="Genomic_DNA"/>
</dbReference>